<name>A0A1T2KRD0_9GAMM</name>
<dbReference type="Proteomes" id="UP000190896">
    <property type="component" value="Unassembled WGS sequence"/>
</dbReference>
<dbReference type="InterPro" id="IPR010523">
    <property type="entry name" value="XylR_N"/>
</dbReference>
<reference evidence="2 3" key="1">
    <citation type="submission" date="2016-11" db="EMBL/GenBank/DDBJ databases">
        <title>Mixed transmission modes and dynamic genome evolution in an obligate animal-bacterial symbiosis.</title>
        <authorList>
            <person name="Russell S.L."/>
            <person name="Corbett-Detig R.B."/>
            <person name="Cavanaugh C.M."/>
        </authorList>
    </citation>
    <scope>NUCLEOTIDE SEQUENCE [LARGE SCALE GENOMIC DNA]</scope>
    <source>
        <strain evidence="2">Se-Cadez</strain>
    </source>
</reference>
<accession>A0A1T2KRD0</accession>
<dbReference type="Pfam" id="PF02830">
    <property type="entry name" value="V4R"/>
    <property type="match status" value="1"/>
</dbReference>
<sequence length="213" mass="24081">MSCPEPFEPLFLEAEKQMEGFFSSLERKPETGTLTISGERYILARAATFSVQLRKILEEEYGRIAAEKLAYSLGRAAGIKDAEFFMEKLMLERGPAALSAGPVHFAFVGWAYVDIFPESAPTTDENYYLIYDHPYSFEADAYMREKIETDRPVCLMNAGYSSGWCQVAFGVELAAREITCRANGDDQCIFVMGHTSRIHEYVVEAQERYGKLD</sequence>
<evidence type="ECO:0000313" key="3">
    <source>
        <dbReference type="Proteomes" id="UP000190896"/>
    </source>
</evidence>
<dbReference type="SMART" id="SM00989">
    <property type="entry name" value="V4R"/>
    <property type="match status" value="1"/>
</dbReference>
<protein>
    <recommendedName>
        <fullName evidence="1">4-vinyl reductase 4VR domain-containing protein</fullName>
    </recommendedName>
</protein>
<dbReference type="SUPFAM" id="SSF111126">
    <property type="entry name" value="Ligand-binding domain in the NO signalling and Golgi transport"/>
    <property type="match status" value="1"/>
</dbReference>
<dbReference type="AlphaFoldDB" id="A0A1T2KRD0"/>
<proteinExistence type="predicted"/>
<dbReference type="Pfam" id="PF06505">
    <property type="entry name" value="XylR_N"/>
    <property type="match status" value="1"/>
</dbReference>
<dbReference type="InterPro" id="IPR004096">
    <property type="entry name" value="V4R"/>
</dbReference>
<evidence type="ECO:0000259" key="1">
    <source>
        <dbReference type="SMART" id="SM00989"/>
    </source>
</evidence>
<organism evidence="2 3">
    <name type="scientific">Solemya velesiana gill symbiont</name>
    <dbReference type="NCBI Taxonomy" id="1918948"/>
    <lineage>
        <taxon>Bacteria</taxon>
        <taxon>Pseudomonadati</taxon>
        <taxon>Pseudomonadota</taxon>
        <taxon>Gammaproteobacteria</taxon>
        <taxon>sulfur-oxidizing symbionts</taxon>
    </lineage>
</organism>
<dbReference type="InterPro" id="IPR024096">
    <property type="entry name" value="NO_sig/Golgi_transp_ligand-bd"/>
</dbReference>
<comment type="caution">
    <text evidence="2">The sequence shown here is derived from an EMBL/GenBank/DDBJ whole genome shotgun (WGS) entry which is preliminary data.</text>
</comment>
<dbReference type="EMBL" id="MPRJ01000093">
    <property type="protein sequence ID" value="OOZ35392.1"/>
    <property type="molecule type" value="Genomic_DNA"/>
</dbReference>
<evidence type="ECO:0000313" key="2">
    <source>
        <dbReference type="EMBL" id="OOZ35392.1"/>
    </source>
</evidence>
<feature type="domain" description="4-vinyl reductase 4VR" evidence="1">
    <location>
        <begin position="134"/>
        <end position="194"/>
    </location>
</feature>
<dbReference type="Gene3D" id="3.30.1380.20">
    <property type="entry name" value="Trafficking protein particle complex subunit 3"/>
    <property type="match status" value="1"/>
</dbReference>
<gene>
    <name evidence="2" type="ORF">BOW51_11350</name>
</gene>
<keyword evidence="3" id="KW-1185">Reference proteome</keyword>